<dbReference type="PROSITE" id="PS00589">
    <property type="entry name" value="PTS_HPR_SER"/>
    <property type="match status" value="1"/>
</dbReference>
<dbReference type="InterPro" id="IPR002114">
    <property type="entry name" value="PTS_HPr_Ser_P_site"/>
</dbReference>
<dbReference type="Gene3D" id="3.30.1340.10">
    <property type="entry name" value="HPr-like"/>
    <property type="match status" value="1"/>
</dbReference>
<dbReference type="AlphaFoldDB" id="A0A419SYI0"/>
<evidence type="ECO:0000259" key="1">
    <source>
        <dbReference type="PROSITE" id="PS51350"/>
    </source>
</evidence>
<gene>
    <name evidence="2" type="ORF">BET01_06935</name>
</gene>
<dbReference type="Proteomes" id="UP000284277">
    <property type="component" value="Unassembled WGS sequence"/>
</dbReference>
<dbReference type="CDD" id="cd00367">
    <property type="entry name" value="PTS-HPr_like"/>
    <property type="match status" value="1"/>
</dbReference>
<name>A0A419SYI0_9FIRM</name>
<dbReference type="GO" id="GO:0016301">
    <property type="term" value="F:kinase activity"/>
    <property type="evidence" value="ECO:0007669"/>
    <property type="project" value="UniProtKB-KW"/>
</dbReference>
<accession>A0A419SYI0</accession>
<dbReference type="Pfam" id="PF00381">
    <property type="entry name" value="PTS-HPr"/>
    <property type="match status" value="1"/>
</dbReference>
<proteinExistence type="predicted"/>
<protein>
    <submittedName>
        <fullName evidence="2">Serine kinase</fullName>
    </submittedName>
</protein>
<dbReference type="InterPro" id="IPR000032">
    <property type="entry name" value="HPr-like"/>
</dbReference>
<comment type="caution">
    <text evidence="2">The sequence shown here is derived from an EMBL/GenBank/DDBJ whole genome shotgun (WGS) entry which is preliminary data.</text>
</comment>
<dbReference type="PANTHER" id="PTHR33705">
    <property type="entry name" value="PHOSPHOCARRIER PROTEIN HPR"/>
    <property type="match status" value="1"/>
</dbReference>
<evidence type="ECO:0000313" key="3">
    <source>
        <dbReference type="Proteomes" id="UP000284277"/>
    </source>
</evidence>
<dbReference type="RefSeq" id="WP_120197855.1">
    <property type="nucleotide sequence ID" value="NZ_MCIA01000031.1"/>
</dbReference>
<feature type="domain" description="HPr" evidence="1">
    <location>
        <begin position="1"/>
        <end position="85"/>
    </location>
</feature>
<dbReference type="PANTHER" id="PTHR33705:SF5">
    <property type="entry name" value="HPR-LIKE PROTEIN CRH"/>
    <property type="match status" value="1"/>
</dbReference>
<organism evidence="2 3">
    <name type="scientific">Lacrimispora algidixylanolytica</name>
    <dbReference type="NCBI Taxonomy" id="94868"/>
    <lineage>
        <taxon>Bacteria</taxon>
        <taxon>Bacillati</taxon>
        <taxon>Bacillota</taxon>
        <taxon>Clostridia</taxon>
        <taxon>Lachnospirales</taxon>
        <taxon>Lachnospiraceae</taxon>
        <taxon>Lacrimispora</taxon>
    </lineage>
</organism>
<keyword evidence="2" id="KW-0418">Kinase</keyword>
<dbReference type="InterPro" id="IPR050399">
    <property type="entry name" value="HPr"/>
</dbReference>
<dbReference type="EMBL" id="MCIA01000031">
    <property type="protein sequence ID" value="RKD30322.1"/>
    <property type="molecule type" value="Genomic_DNA"/>
</dbReference>
<dbReference type="NCBIfam" id="TIGR01003">
    <property type="entry name" value="PTS_HPr_family"/>
    <property type="match status" value="1"/>
</dbReference>
<dbReference type="SUPFAM" id="SSF55594">
    <property type="entry name" value="HPr-like"/>
    <property type="match status" value="1"/>
</dbReference>
<reference evidence="2 3" key="1">
    <citation type="submission" date="2016-08" db="EMBL/GenBank/DDBJ databases">
        <title>A new outlook on sporulation: Clostridium algidixylanolyticum.</title>
        <authorList>
            <person name="Poppleton D.I."/>
            <person name="Gribaldo S."/>
        </authorList>
    </citation>
    <scope>NUCLEOTIDE SEQUENCE [LARGE SCALE GENOMIC DNA]</scope>
    <source>
        <strain evidence="2 3">SPL73</strain>
    </source>
</reference>
<dbReference type="PROSITE" id="PS51350">
    <property type="entry name" value="PTS_HPR_DOM"/>
    <property type="match status" value="1"/>
</dbReference>
<keyword evidence="3" id="KW-1185">Reference proteome</keyword>
<evidence type="ECO:0000313" key="2">
    <source>
        <dbReference type="EMBL" id="RKD30322.1"/>
    </source>
</evidence>
<dbReference type="InterPro" id="IPR035895">
    <property type="entry name" value="HPr-like_sf"/>
</dbReference>
<keyword evidence="2" id="KW-0808">Transferase</keyword>
<dbReference type="OrthoDB" id="9809047at2"/>
<sequence>MVRKTVTVELASGLEARPVAMLVQVASQYDSNIYVEMESKRVNAKSIMGMMTLGLAAGEQITVAADGTDEEQAITEIEKYLSNHE</sequence>
<dbReference type="PRINTS" id="PR00107">
    <property type="entry name" value="PHOSPHOCPHPR"/>
</dbReference>